<dbReference type="Proteomes" id="UP001595993">
    <property type="component" value="Unassembled WGS sequence"/>
</dbReference>
<keyword evidence="2" id="KW-0472">Membrane</keyword>
<organism evidence="3 4">
    <name type="scientific">Streptomyces maoxianensis</name>
    <dbReference type="NCBI Taxonomy" id="1459942"/>
    <lineage>
        <taxon>Bacteria</taxon>
        <taxon>Bacillati</taxon>
        <taxon>Actinomycetota</taxon>
        <taxon>Actinomycetes</taxon>
        <taxon>Kitasatosporales</taxon>
        <taxon>Streptomycetaceae</taxon>
        <taxon>Streptomyces</taxon>
    </lineage>
</organism>
<sequence length="124" mass="13198">MNAFMYAQADQLTDPLARGLGAALAPVVAVVVIAVVGFGAAMWANRRRPYEPPSPEEQPRPPEHATHLEESREPDEDFGAEDGHRILPHEMKGYGNFGSHTSHGERPADDENSGGASASGRPGG</sequence>
<feature type="compositionally biased region" description="Low complexity" evidence="1">
    <location>
        <begin position="113"/>
        <end position="124"/>
    </location>
</feature>
<evidence type="ECO:0000313" key="4">
    <source>
        <dbReference type="Proteomes" id="UP001595993"/>
    </source>
</evidence>
<dbReference type="RefSeq" id="WP_381194893.1">
    <property type="nucleotide sequence ID" value="NZ_JBHSFE010000011.1"/>
</dbReference>
<evidence type="ECO:0000256" key="2">
    <source>
        <dbReference type="SAM" id="Phobius"/>
    </source>
</evidence>
<proteinExistence type="predicted"/>
<keyword evidence="2" id="KW-1133">Transmembrane helix</keyword>
<name>A0ABV9G7C6_9ACTN</name>
<evidence type="ECO:0000256" key="1">
    <source>
        <dbReference type="SAM" id="MobiDB-lite"/>
    </source>
</evidence>
<keyword evidence="2" id="KW-0812">Transmembrane</keyword>
<feature type="compositionally biased region" description="Basic and acidic residues" evidence="1">
    <location>
        <begin position="57"/>
        <end position="71"/>
    </location>
</feature>
<dbReference type="Pfam" id="PF20087">
    <property type="entry name" value="DUF6479"/>
    <property type="match status" value="1"/>
</dbReference>
<feature type="compositionally biased region" description="Basic and acidic residues" evidence="1">
    <location>
        <begin position="81"/>
        <end position="92"/>
    </location>
</feature>
<feature type="region of interest" description="Disordered" evidence="1">
    <location>
        <begin position="44"/>
        <end position="124"/>
    </location>
</feature>
<feature type="transmembrane region" description="Helical" evidence="2">
    <location>
        <begin position="20"/>
        <end position="44"/>
    </location>
</feature>
<reference evidence="4" key="1">
    <citation type="journal article" date="2019" name="Int. J. Syst. Evol. Microbiol.">
        <title>The Global Catalogue of Microorganisms (GCM) 10K type strain sequencing project: providing services to taxonomists for standard genome sequencing and annotation.</title>
        <authorList>
            <consortium name="The Broad Institute Genomics Platform"/>
            <consortium name="The Broad Institute Genome Sequencing Center for Infectious Disease"/>
            <person name="Wu L."/>
            <person name="Ma J."/>
        </authorList>
    </citation>
    <scope>NUCLEOTIDE SEQUENCE [LARGE SCALE GENOMIC DNA]</scope>
    <source>
        <strain evidence="4">CGMCC 4.7139</strain>
    </source>
</reference>
<protein>
    <submittedName>
        <fullName evidence="3">DUF6479 family protein</fullName>
    </submittedName>
</protein>
<gene>
    <name evidence="3" type="ORF">ACFO9E_13585</name>
</gene>
<comment type="caution">
    <text evidence="3">The sequence shown here is derived from an EMBL/GenBank/DDBJ whole genome shotgun (WGS) entry which is preliminary data.</text>
</comment>
<dbReference type="EMBL" id="JBHSFE010000011">
    <property type="protein sequence ID" value="MFC4608842.1"/>
    <property type="molecule type" value="Genomic_DNA"/>
</dbReference>
<keyword evidence="4" id="KW-1185">Reference proteome</keyword>
<evidence type="ECO:0000313" key="3">
    <source>
        <dbReference type="EMBL" id="MFC4608842.1"/>
    </source>
</evidence>
<dbReference type="InterPro" id="IPR045513">
    <property type="entry name" value="DUF6479"/>
</dbReference>
<accession>A0ABV9G7C6</accession>